<dbReference type="Gene3D" id="3.20.20.60">
    <property type="entry name" value="Phosphoenolpyruvate-binding domains"/>
    <property type="match status" value="1"/>
</dbReference>
<evidence type="ECO:0000256" key="2">
    <source>
        <dbReference type="ARBA" id="ARBA00022723"/>
    </source>
</evidence>
<gene>
    <name evidence="4" type="ORF">FH608_045375</name>
</gene>
<comment type="cofactor">
    <cofactor evidence="1">
        <name>Mg(2+)</name>
        <dbReference type="ChEBI" id="CHEBI:18420"/>
    </cofactor>
</comment>
<dbReference type="GO" id="GO:0006107">
    <property type="term" value="P:oxaloacetate metabolic process"/>
    <property type="evidence" value="ECO:0007669"/>
    <property type="project" value="TreeGrafter"/>
</dbReference>
<dbReference type="Pfam" id="PF22484">
    <property type="entry name" value="DUF6986"/>
    <property type="match status" value="1"/>
</dbReference>
<dbReference type="RefSeq" id="WP_139637386.1">
    <property type="nucleotide sequence ID" value="NZ_VDLX02000027.1"/>
</dbReference>
<dbReference type="AlphaFoldDB" id="A0A5C4V8E4"/>
<keyword evidence="5" id="KW-1185">Reference proteome</keyword>
<dbReference type="InterPro" id="IPR015813">
    <property type="entry name" value="Pyrv/PenolPyrv_kinase-like_dom"/>
</dbReference>
<evidence type="ECO:0000313" key="5">
    <source>
        <dbReference type="Proteomes" id="UP000312512"/>
    </source>
</evidence>
<dbReference type="InterPro" id="IPR054255">
    <property type="entry name" value="DUF6986"/>
</dbReference>
<dbReference type="OrthoDB" id="9808769at2"/>
<protein>
    <submittedName>
        <fullName evidence="4">Aldolase</fullName>
    </submittedName>
</protein>
<keyword evidence="2" id="KW-0479">Metal-binding</keyword>
<evidence type="ECO:0000256" key="3">
    <source>
        <dbReference type="ARBA" id="ARBA00022842"/>
    </source>
</evidence>
<name>A0A5C4V8E4_9ACTN</name>
<keyword evidence="3" id="KW-0460">Magnesium</keyword>
<dbReference type="PANTHER" id="PTHR32308">
    <property type="entry name" value="LYASE BETA SUBUNIT, PUTATIVE (AFU_ORTHOLOGUE AFUA_4G13030)-RELATED"/>
    <property type="match status" value="1"/>
</dbReference>
<evidence type="ECO:0000256" key="1">
    <source>
        <dbReference type="ARBA" id="ARBA00001946"/>
    </source>
</evidence>
<comment type="caution">
    <text evidence="4">The sequence shown here is derived from an EMBL/GenBank/DDBJ whole genome shotgun (WGS) entry which is preliminary data.</text>
</comment>
<sequence>MSPVPAVPAVPEGAVPAVPEGFAAAYRDQQARYPAGEPGWQPVHTVYVPADRFTARTVSEWGEQASSLVKAHLPDADALAEVFGVPAGLAEGVHARLLTKLSTEPVEDLRIDFEDGYGVRPGEEEDRHVARAVEAVAALHAEGALPRRWGPRVKSFADGDPARSVRTLGLFVTGVAERAGGLPPGFTVTFPKILMEPYVTLFAGVLERLEARAGARLPFEMQVEAPQTLHFLRPELVQSLGGRLAAAHFGVFDYTAAIGLPPHEQRLDHPACDHARHVMQTALAGTGVELSDGSLAASPASGRTGDVHALWRRHAELVRHSLRHGFYQGWDMHPSHLVSRFATVYAFHLARYDDYRERVSAWEERRQAGGGIMDEPATIRTLAAALRRADAALP</sequence>
<dbReference type="GO" id="GO:0003824">
    <property type="term" value="F:catalytic activity"/>
    <property type="evidence" value="ECO:0007669"/>
    <property type="project" value="InterPro"/>
</dbReference>
<dbReference type="EMBL" id="VDLX02000027">
    <property type="protein sequence ID" value="KAB8187512.1"/>
    <property type="molecule type" value="Genomic_DNA"/>
</dbReference>
<proteinExistence type="predicted"/>
<dbReference type="PANTHER" id="PTHR32308:SF10">
    <property type="entry name" value="CITRATE LYASE SUBUNIT BETA"/>
    <property type="match status" value="1"/>
</dbReference>
<dbReference type="SUPFAM" id="SSF51621">
    <property type="entry name" value="Phosphoenolpyruvate/pyruvate domain"/>
    <property type="match status" value="1"/>
</dbReference>
<organism evidence="4 5">
    <name type="scientific">Nonomuraea phyllanthi</name>
    <dbReference type="NCBI Taxonomy" id="2219224"/>
    <lineage>
        <taxon>Bacteria</taxon>
        <taxon>Bacillati</taxon>
        <taxon>Actinomycetota</taxon>
        <taxon>Actinomycetes</taxon>
        <taxon>Streptosporangiales</taxon>
        <taxon>Streptosporangiaceae</taxon>
        <taxon>Nonomuraea</taxon>
    </lineage>
</organism>
<dbReference type="Proteomes" id="UP000312512">
    <property type="component" value="Unassembled WGS sequence"/>
</dbReference>
<evidence type="ECO:0000313" key="4">
    <source>
        <dbReference type="EMBL" id="KAB8187512.1"/>
    </source>
</evidence>
<dbReference type="GO" id="GO:0000287">
    <property type="term" value="F:magnesium ion binding"/>
    <property type="evidence" value="ECO:0007669"/>
    <property type="project" value="TreeGrafter"/>
</dbReference>
<reference evidence="4 5" key="1">
    <citation type="submission" date="2019-10" db="EMBL/GenBank/DDBJ databases">
        <title>Nonomuraea sp. nov., isolated from Phyllanthus amarus.</title>
        <authorList>
            <person name="Klykleung N."/>
            <person name="Tanasupawat S."/>
        </authorList>
    </citation>
    <scope>NUCLEOTIDE SEQUENCE [LARGE SCALE GENOMIC DNA]</scope>
    <source>
        <strain evidence="4 5">PA1-10</strain>
    </source>
</reference>
<accession>A0A5C4V8E4</accession>
<dbReference type="InterPro" id="IPR040442">
    <property type="entry name" value="Pyrv_kinase-like_dom_sf"/>
</dbReference>